<dbReference type="InterPro" id="IPR013097">
    <property type="entry name" value="Dabb"/>
</dbReference>
<feature type="domain" description="Stress-response A/B barrel" evidence="1">
    <location>
        <begin position="3"/>
        <end position="81"/>
    </location>
</feature>
<dbReference type="AlphaFoldDB" id="A0AAN9YMH7"/>
<reference evidence="2 3" key="1">
    <citation type="submission" date="2024-02" db="EMBL/GenBank/DDBJ databases">
        <title>De novo assembly and annotation of 12 fungi associated with fruit tree decline syndrome in Ontario, Canada.</title>
        <authorList>
            <person name="Sulman M."/>
            <person name="Ellouze W."/>
            <person name="Ilyukhin E."/>
        </authorList>
    </citation>
    <scope>NUCLEOTIDE SEQUENCE [LARGE SCALE GENOMIC DNA]</scope>
    <source>
        <strain evidence="2 3">M11/M66-122</strain>
    </source>
</reference>
<evidence type="ECO:0000313" key="3">
    <source>
        <dbReference type="Proteomes" id="UP001320420"/>
    </source>
</evidence>
<dbReference type="PROSITE" id="PS51502">
    <property type="entry name" value="S_R_A_B_BARREL"/>
    <property type="match status" value="1"/>
</dbReference>
<evidence type="ECO:0000259" key="1">
    <source>
        <dbReference type="PROSITE" id="PS51502"/>
    </source>
</evidence>
<organism evidence="2 3">
    <name type="scientific">Diatrype stigma</name>
    <dbReference type="NCBI Taxonomy" id="117547"/>
    <lineage>
        <taxon>Eukaryota</taxon>
        <taxon>Fungi</taxon>
        <taxon>Dikarya</taxon>
        <taxon>Ascomycota</taxon>
        <taxon>Pezizomycotina</taxon>
        <taxon>Sordariomycetes</taxon>
        <taxon>Xylariomycetidae</taxon>
        <taxon>Xylariales</taxon>
        <taxon>Diatrypaceae</taxon>
        <taxon>Diatrype</taxon>
    </lineage>
</organism>
<dbReference type="Proteomes" id="UP001320420">
    <property type="component" value="Unassembled WGS sequence"/>
</dbReference>
<dbReference type="Pfam" id="PF07876">
    <property type="entry name" value="Dabb"/>
    <property type="match status" value="1"/>
</dbReference>
<gene>
    <name evidence="2" type="ORF">SLS62_007039</name>
</gene>
<dbReference type="EMBL" id="JAKJXP020000055">
    <property type="protein sequence ID" value="KAK7751053.1"/>
    <property type="molecule type" value="Genomic_DNA"/>
</dbReference>
<proteinExistence type="predicted"/>
<dbReference type="Gene3D" id="3.30.70.100">
    <property type="match status" value="1"/>
</dbReference>
<sequence length="81" mass="8712">MPVYHIVLFRLKQSATQASINAFTEKARAMAGQVPGLLKIDIGSPLPITAARSKGFDMGVVAILEKPTDIEVYAKHPAHLA</sequence>
<protein>
    <recommendedName>
        <fullName evidence="1">Stress-response A/B barrel domain-containing protein</fullName>
    </recommendedName>
</protein>
<keyword evidence="3" id="KW-1185">Reference proteome</keyword>
<comment type="caution">
    <text evidence="2">The sequence shown here is derived from an EMBL/GenBank/DDBJ whole genome shotgun (WGS) entry which is preliminary data.</text>
</comment>
<evidence type="ECO:0000313" key="2">
    <source>
        <dbReference type="EMBL" id="KAK7751053.1"/>
    </source>
</evidence>
<dbReference type="InterPro" id="IPR011008">
    <property type="entry name" value="Dimeric_a/b-barrel"/>
</dbReference>
<dbReference type="SMART" id="SM00886">
    <property type="entry name" value="Dabb"/>
    <property type="match status" value="1"/>
</dbReference>
<dbReference type="SUPFAM" id="SSF54909">
    <property type="entry name" value="Dimeric alpha+beta barrel"/>
    <property type="match status" value="1"/>
</dbReference>
<name>A0AAN9YMH7_9PEZI</name>
<accession>A0AAN9YMH7</accession>